<dbReference type="PANTHER" id="PTHR31234">
    <property type="entry name" value="LATE EMBRYOGENESIS ABUNDANT (LEA) HYDROXYPROLINE-RICH GLYCOPROTEIN FAMILY"/>
    <property type="match status" value="1"/>
</dbReference>
<name>A0AAN9EBP2_CROPI</name>
<keyword evidence="2 3" id="KW-0472">Membrane</keyword>
<organism evidence="4 5">
    <name type="scientific">Crotalaria pallida</name>
    <name type="common">Smooth rattlebox</name>
    <name type="synonym">Crotalaria striata</name>
    <dbReference type="NCBI Taxonomy" id="3830"/>
    <lineage>
        <taxon>Eukaryota</taxon>
        <taxon>Viridiplantae</taxon>
        <taxon>Streptophyta</taxon>
        <taxon>Embryophyta</taxon>
        <taxon>Tracheophyta</taxon>
        <taxon>Spermatophyta</taxon>
        <taxon>Magnoliopsida</taxon>
        <taxon>eudicotyledons</taxon>
        <taxon>Gunneridae</taxon>
        <taxon>Pentapetalae</taxon>
        <taxon>rosids</taxon>
        <taxon>fabids</taxon>
        <taxon>Fabales</taxon>
        <taxon>Fabaceae</taxon>
        <taxon>Papilionoideae</taxon>
        <taxon>50 kb inversion clade</taxon>
        <taxon>genistoids sensu lato</taxon>
        <taxon>core genistoids</taxon>
        <taxon>Crotalarieae</taxon>
        <taxon>Crotalaria</taxon>
    </lineage>
</organism>
<protein>
    <recommendedName>
        <fullName evidence="6">Late embryogenesis abundant protein LEA-2 subgroup domain-containing protein</fullName>
    </recommendedName>
</protein>
<dbReference type="PANTHER" id="PTHR31234:SF66">
    <property type="entry name" value="LATE EMBRYOGENESIS ABUNDANT PROTEIN"/>
    <property type="match status" value="1"/>
</dbReference>
<dbReference type="GO" id="GO:0098542">
    <property type="term" value="P:defense response to other organism"/>
    <property type="evidence" value="ECO:0007669"/>
    <property type="project" value="InterPro"/>
</dbReference>
<keyword evidence="5" id="KW-1185">Reference proteome</keyword>
<comment type="subcellular location">
    <subcellularLocation>
        <location evidence="1">Membrane</location>
    </subcellularLocation>
</comment>
<evidence type="ECO:0000256" key="1">
    <source>
        <dbReference type="ARBA" id="ARBA00004370"/>
    </source>
</evidence>
<sequence>MPSHHRDHGSTSMHFKRRLITGRDGHTHPLIWLLAFICIIIAIAVIVAGILVFAGYLVIHPRIPVISISNAHLDLIRNDYAGLLQTQITILVMAQNGNAKAHATFSHISFNLSYQTQPIAMLVADPFEVPKNSSQYLNYVVQSSSIPLTPDQMGDVDYSWKKNVIGFDLKGSARTSIDFHQFEEGLSATCGIQHALSRYHPPFKLQFLFAFSCPFHFPSLFSFVSACSLPSYPVCMHPK</sequence>
<feature type="transmembrane region" description="Helical" evidence="3">
    <location>
        <begin position="30"/>
        <end position="59"/>
    </location>
</feature>
<evidence type="ECO:0000313" key="5">
    <source>
        <dbReference type="Proteomes" id="UP001372338"/>
    </source>
</evidence>
<evidence type="ECO:0000256" key="2">
    <source>
        <dbReference type="ARBA" id="ARBA00023136"/>
    </source>
</evidence>
<gene>
    <name evidence="4" type="ORF">RIF29_36631</name>
</gene>
<evidence type="ECO:0000313" key="4">
    <source>
        <dbReference type="EMBL" id="KAK7252581.1"/>
    </source>
</evidence>
<keyword evidence="3" id="KW-0812">Transmembrane</keyword>
<dbReference type="GO" id="GO:0005886">
    <property type="term" value="C:plasma membrane"/>
    <property type="evidence" value="ECO:0007669"/>
    <property type="project" value="TreeGrafter"/>
</dbReference>
<dbReference type="Proteomes" id="UP001372338">
    <property type="component" value="Unassembled WGS sequence"/>
</dbReference>
<keyword evidence="3" id="KW-1133">Transmembrane helix</keyword>
<dbReference type="AlphaFoldDB" id="A0AAN9EBP2"/>
<evidence type="ECO:0008006" key="6">
    <source>
        <dbReference type="Google" id="ProtNLM"/>
    </source>
</evidence>
<accession>A0AAN9EBP2</accession>
<comment type="caution">
    <text evidence="4">The sequence shown here is derived from an EMBL/GenBank/DDBJ whole genome shotgun (WGS) entry which is preliminary data.</text>
</comment>
<proteinExistence type="predicted"/>
<dbReference type="InterPro" id="IPR044839">
    <property type="entry name" value="NDR1-like"/>
</dbReference>
<evidence type="ECO:0000256" key="3">
    <source>
        <dbReference type="SAM" id="Phobius"/>
    </source>
</evidence>
<reference evidence="4 5" key="1">
    <citation type="submission" date="2024-01" db="EMBL/GenBank/DDBJ databases">
        <title>The genomes of 5 underutilized Papilionoideae crops provide insights into root nodulation and disease resistanc.</title>
        <authorList>
            <person name="Yuan L."/>
        </authorList>
    </citation>
    <scope>NUCLEOTIDE SEQUENCE [LARGE SCALE GENOMIC DNA]</scope>
    <source>
        <strain evidence="4">ZHUSHIDOU_FW_LH</strain>
        <tissue evidence="4">Leaf</tissue>
    </source>
</reference>
<dbReference type="EMBL" id="JAYWIO010000007">
    <property type="protein sequence ID" value="KAK7252581.1"/>
    <property type="molecule type" value="Genomic_DNA"/>
</dbReference>